<dbReference type="InterPro" id="IPR006094">
    <property type="entry name" value="Oxid_FAD_bind_N"/>
</dbReference>
<dbReference type="PROSITE" id="PS51387">
    <property type="entry name" value="FAD_PCMH"/>
    <property type="match status" value="1"/>
</dbReference>
<dbReference type="Pfam" id="PF01565">
    <property type="entry name" value="FAD_binding_4"/>
    <property type="match status" value="1"/>
</dbReference>
<dbReference type="Pfam" id="PF13183">
    <property type="entry name" value="Fer4_8"/>
    <property type="match status" value="1"/>
</dbReference>
<dbReference type="Gene3D" id="1.10.45.10">
    <property type="entry name" value="Vanillyl-alcohol Oxidase, Chain A, domain 4"/>
    <property type="match status" value="1"/>
</dbReference>
<evidence type="ECO:0000256" key="6">
    <source>
        <dbReference type="ARBA" id="ARBA00023004"/>
    </source>
</evidence>
<dbReference type="Proteomes" id="UP000199546">
    <property type="component" value="Unassembled WGS sequence"/>
</dbReference>
<evidence type="ECO:0000256" key="3">
    <source>
        <dbReference type="ARBA" id="ARBA00022723"/>
    </source>
</evidence>
<gene>
    <name evidence="11" type="ORF">SAMN05660657_01332</name>
</gene>
<evidence type="ECO:0000313" key="11">
    <source>
        <dbReference type="EMBL" id="SFT52521.1"/>
    </source>
</evidence>
<sequence>MPSAQGDGTGDTGPVSTTAAGPDAATTEVTAALRRAGIGDVDDSGLARALYSSDGSLYRVLPRAVVRPRAADEVVAALEVCRELGVPLTMRGAGTSIAGNAVGTGVVVDTSRYLHRVHAVDAESRTAVVDPGVVQAALQTAARPAGLRFGPDPSTSNRCTIGGMIGNNACGSRALGYGRTSDNVVGLDVVTGSGQRLRLASGSATPGLEDLRTLVAGELATIRTELGTFGRQVSGYSLEHLLPEHGFDVARALVGSEGTLAVVLGATVRLVADAPYRGLVVLGYPSMADAADATPGLLRHGPTAVEGLDERIVQRLRDVPAAVVPDLPKGAGWLIVELTGDTVAEVQAKGAAVVADGGALDSLVVTDVAHAAAIWRIREDGAGLAARTSDGRPAHAGWEDAAVPVTSLGAYLREFDALLDGHGLQGVPYGHFGDGCVHVRIDFPFGREPDRGRAAYRAFVEDAARLVARYGGSVSGEHGDGRARSELLGTMYSPATLDLFARVKGLFDPDDVLNPGVLVRPARLDDDVRVAAAPRLRTGLALAYRHDEGDFSNAVHRCTGVGKCRAEPSGVAVMCPSYPATREEKDSTRGRARVLQEMLAPGGPVRDWRSPEVHDALDLCLSCKGCSRDCPTGVDMASYKSEVLHQSYRRRIRPLSHYTLGKLPMWSDLAARAPRLVNAVMRSRLGGRLAKWGAGVDRRRDLPSFAPRTFRQQWTPRAGDGAPVALWVDSFTDHFAPEVALAAARVLEAAGYSVQVPGDDTCCGLTWTTTGQLDTARRILGDTVRKLAPLADAGVPIVGVEPSCTASLRSDAVELLDEAGGRDTAARVAAGTRTLAELLTATEGWTPPSLAGVEVVAQPHCHHHAVMGWAADERLLRSAGATVTRLGGCCGLAGNWGVERGHHDVSVTIAEQQLLPAVREAGPDAVVLADGFSCRTQLDQLSDRSGRHLAELLADALDRDALDREGA</sequence>
<dbReference type="InterPro" id="IPR036318">
    <property type="entry name" value="FAD-bd_PCMH-like_sf"/>
</dbReference>
<keyword evidence="6" id="KW-0408">Iron</keyword>
<keyword evidence="5" id="KW-0560">Oxidoreductase</keyword>
<keyword evidence="3" id="KW-0479">Metal-binding</keyword>
<dbReference type="GO" id="GO:0071949">
    <property type="term" value="F:FAD binding"/>
    <property type="evidence" value="ECO:0007669"/>
    <property type="project" value="InterPro"/>
</dbReference>
<dbReference type="Gene3D" id="3.30.465.10">
    <property type="match status" value="1"/>
</dbReference>
<dbReference type="STRING" id="1296565.SAMN05660657_01332"/>
<dbReference type="GO" id="GO:0046872">
    <property type="term" value="F:metal ion binding"/>
    <property type="evidence" value="ECO:0007669"/>
    <property type="project" value="UniProtKB-KW"/>
</dbReference>
<accession>A0A1I6YQL1</accession>
<evidence type="ECO:0000256" key="7">
    <source>
        <dbReference type="ARBA" id="ARBA00023014"/>
    </source>
</evidence>
<protein>
    <submittedName>
        <fullName evidence="11">FAD/FMN-containing dehydrogenase</fullName>
    </submittedName>
</protein>
<evidence type="ECO:0000259" key="10">
    <source>
        <dbReference type="PROSITE" id="PS51387"/>
    </source>
</evidence>
<organism evidence="11 12">
    <name type="scientific">Geodermatophilus amargosae</name>
    <dbReference type="NCBI Taxonomy" id="1296565"/>
    <lineage>
        <taxon>Bacteria</taxon>
        <taxon>Bacillati</taxon>
        <taxon>Actinomycetota</taxon>
        <taxon>Actinomycetes</taxon>
        <taxon>Geodermatophilales</taxon>
        <taxon>Geodermatophilaceae</taxon>
        <taxon>Geodermatophilus</taxon>
    </lineage>
</organism>
<dbReference type="SUPFAM" id="SSF55103">
    <property type="entry name" value="FAD-linked oxidases, C-terminal domain"/>
    <property type="match status" value="1"/>
</dbReference>
<reference evidence="12" key="1">
    <citation type="submission" date="2016-10" db="EMBL/GenBank/DDBJ databases">
        <authorList>
            <person name="Varghese N."/>
            <person name="Submissions S."/>
        </authorList>
    </citation>
    <scope>NUCLEOTIDE SEQUENCE [LARGE SCALE GENOMIC DNA]</scope>
    <source>
        <strain evidence="12">DSM 46136</strain>
    </source>
</reference>
<evidence type="ECO:0000256" key="1">
    <source>
        <dbReference type="ARBA" id="ARBA00001974"/>
    </source>
</evidence>
<keyword evidence="2" id="KW-0285">Flavoprotein</keyword>
<evidence type="ECO:0000256" key="8">
    <source>
        <dbReference type="SAM" id="MobiDB-lite"/>
    </source>
</evidence>
<dbReference type="Pfam" id="PF02913">
    <property type="entry name" value="FAD-oxidase_C"/>
    <property type="match status" value="1"/>
</dbReference>
<evidence type="ECO:0000256" key="2">
    <source>
        <dbReference type="ARBA" id="ARBA00022630"/>
    </source>
</evidence>
<dbReference type="InterPro" id="IPR004017">
    <property type="entry name" value="Cys_rich_dom"/>
</dbReference>
<dbReference type="PANTHER" id="PTHR11748">
    <property type="entry name" value="D-LACTATE DEHYDROGENASE"/>
    <property type="match status" value="1"/>
</dbReference>
<dbReference type="InterPro" id="IPR016164">
    <property type="entry name" value="FAD-linked_Oxase-like_C"/>
</dbReference>
<dbReference type="InterPro" id="IPR016166">
    <property type="entry name" value="FAD-bd_PCMH"/>
</dbReference>
<comment type="cofactor">
    <cofactor evidence="1">
        <name>FAD</name>
        <dbReference type="ChEBI" id="CHEBI:57692"/>
    </cofactor>
</comment>
<dbReference type="InterPro" id="IPR017900">
    <property type="entry name" value="4Fe4S_Fe_S_CS"/>
</dbReference>
<feature type="domain" description="FAD-binding PCMH-type" evidence="10">
    <location>
        <begin position="58"/>
        <end position="273"/>
    </location>
</feature>
<feature type="region of interest" description="Disordered" evidence="8">
    <location>
        <begin position="1"/>
        <end position="24"/>
    </location>
</feature>
<feature type="domain" description="4Fe-4S ferredoxin-type" evidence="9">
    <location>
        <begin position="609"/>
        <end position="640"/>
    </location>
</feature>
<dbReference type="PROSITE" id="PS51379">
    <property type="entry name" value="4FE4S_FER_2"/>
    <property type="match status" value="1"/>
</dbReference>
<name>A0A1I6YQL1_9ACTN</name>
<dbReference type="InterPro" id="IPR016169">
    <property type="entry name" value="FAD-bd_PCMH_sub2"/>
</dbReference>
<evidence type="ECO:0000259" key="9">
    <source>
        <dbReference type="PROSITE" id="PS51379"/>
    </source>
</evidence>
<dbReference type="InterPro" id="IPR004113">
    <property type="entry name" value="FAD-bd_oxidored_4_C"/>
</dbReference>
<dbReference type="GO" id="GO:1903457">
    <property type="term" value="P:lactate catabolic process"/>
    <property type="evidence" value="ECO:0007669"/>
    <property type="project" value="TreeGrafter"/>
</dbReference>
<dbReference type="GO" id="GO:0008720">
    <property type="term" value="F:D-lactate dehydrogenase (NAD+) activity"/>
    <property type="evidence" value="ECO:0007669"/>
    <property type="project" value="TreeGrafter"/>
</dbReference>
<evidence type="ECO:0000256" key="4">
    <source>
        <dbReference type="ARBA" id="ARBA00022827"/>
    </source>
</evidence>
<evidence type="ECO:0000256" key="5">
    <source>
        <dbReference type="ARBA" id="ARBA00023002"/>
    </source>
</evidence>
<dbReference type="PANTHER" id="PTHR11748:SF119">
    <property type="entry name" value="D-2-HYDROXYGLUTARATE DEHYDROGENASE"/>
    <property type="match status" value="1"/>
</dbReference>
<dbReference type="SUPFAM" id="SSF56176">
    <property type="entry name" value="FAD-binding/transporter-associated domain-like"/>
    <property type="match status" value="1"/>
</dbReference>
<dbReference type="EMBL" id="FPBA01000003">
    <property type="protein sequence ID" value="SFT52521.1"/>
    <property type="molecule type" value="Genomic_DNA"/>
</dbReference>
<dbReference type="InterPro" id="IPR017896">
    <property type="entry name" value="4Fe4S_Fe-S-bd"/>
</dbReference>
<dbReference type="SUPFAM" id="SSF46548">
    <property type="entry name" value="alpha-helical ferredoxin"/>
    <property type="match status" value="1"/>
</dbReference>
<evidence type="ECO:0000313" key="12">
    <source>
        <dbReference type="Proteomes" id="UP000199546"/>
    </source>
</evidence>
<proteinExistence type="predicted"/>
<keyword evidence="7" id="KW-0411">Iron-sulfur</keyword>
<dbReference type="Pfam" id="PF02754">
    <property type="entry name" value="CCG"/>
    <property type="match status" value="1"/>
</dbReference>
<dbReference type="GO" id="GO:0004458">
    <property type="term" value="F:D-lactate dehydrogenase (cytochrome) activity"/>
    <property type="evidence" value="ECO:0007669"/>
    <property type="project" value="TreeGrafter"/>
</dbReference>
<dbReference type="InterPro" id="IPR016171">
    <property type="entry name" value="Vanillyl_alc_oxidase_C-sub2"/>
</dbReference>
<dbReference type="Gene3D" id="3.30.70.2740">
    <property type="match status" value="1"/>
</dbReference>
<keyword evidence="12" id="KW-1185">Reference proteome</keyword>
<dbReference type="AlphaFoldDB" id="A0A1I6YQL1"/>
<dbReference type="GO" id="GO:0051536">
    <property type="term" value="F:iron-sulfur cluster binding"/>
    <property type="evidence" value="ECO:0007669"/>
    <property type="project" value="UniProtKB-KW"/>
</dbReference>
<dbReference type="PROSITE" id="PS00198">
    <property type="entry name" value="4FE4S_FER_1"/>
    <property type="match status" value="1"/>
</dbReference>
<keyword evidence="4" id="KW-0274">FAD</keyword>